<accession>A0A2K2FIG0</accession>
<dbReference type="Pfam" id="PF00005">
    <property type="entry name" value="ABC_tran"/>
    <property type="match status" value="1"/>
</dbReference>
<feature type="domain" description="ABC transmembrane type-1" evidence="9">
    <location>
        <begin position="40"/>
        <end position="337"/>
    </location>
</feature>
<evidence type="ECO:0000259" key="8">
    <source>
        <dbReference type="PROSITE" id="PS50893"/>
    </source>
</evidence>
<dbReference type="InterPro" id="IPR003439">
    <property type="entry name" value="ABC_transporter-like_ATP-bd"/>
</dbReference>
<dbReference type="GO" id="GO:0016887">
    <property type="term" value="F:ATP hydrolysis activity"/>
    <property type="evidence" value="ECO:0007669"/>
    <property type="project" value="InterPro"/>
</dbReference>
<feature type="domain" description="ABC transporter" evidence="8">
    <location>
        <begin position="367"/>
        <end position="601"/>
    </location>
</feature>
<reference evidence="10 11" key="1">
    <citation type="submission" date="2017-06" db="EMBL/GenBank/DDBJ databases">
        <title>Investigating the central metabolism of Clostridium thermosuccinogenes.</title>
        <authorList>
            <person name="Koendjbiharie J.G."/>
            <person name="van Kranenburg R."/>
        </authorList>
    </citation>
    <scope>NUCLEOTIDE SEQUENCE [LARGE SCALE GENOMIC DNA]</scope>
    <source>
        <strain evidence="10 11">DSM 5806</strain>
    </source>
</reference>
<dbReference type="InterPro" id="IPR011527">
    <property type="entry name" value="ABC1_TM_dom"/>
</dbReference>
<dbReference type="SMART" id="SM00382">
    <property type="entry name" value="AAA"/>
    <property type="match status" value="1"/>
</dbReference>
<comment type="caution">
    <text evidence="10">The sequence shown here is derived from an EMBL/GenBank/DDBJ whole genome shotgun (WGS) entry which is preliminary data.</text>
</comment>
<dbReference type="Pfam" id="PF00664">
    <property type="entry name" value="ABC_membrane"/>
    <property type="match status" value="1"/>
</dbReference>
<keyword evidence="2 7" id="KW-0812">Transmembrane</keyword>
<dbReference type="RefSeq" id="WP_103080706.1">
    <property type="nucleotide sequence ID" value="NZ_CP021850.1"/>
</dbReference>
<keyword evidence="6 7" id="KW-0472">Membrane</keyword>
<keyword evidence="11" id="KW-1185">Reference proteome</keyword>
<keyword evidence="4" id="KW-0067">ATP-binding</keyword>
<feature type="transmembrane region" description="Helical" evidence="7">
    <location>
        <begin position="75"/>
        <end position="95"/>
    </location>
</feature>
<dbReference type="PROSITE" id="PS50893">
    <property type="entry name" value="ABC_TRANSPORTER_2"/>
    <property type="match status" value="1"/>
</dbReference>
<evidence type="ECO:0000256" key="5">
    <source>
        <dbReference type="ARBA" id="ARBA00022989"/>
    </source>
</evidence>
<dbReference type="EMBL" id="NIOJ01000008">
    <property type="protein sequence ID" value="PNU00677.1"/>
    <property type="molecule type" value="Genomic_DNA"/>
</dbReference>
<dbReference type="InterPro" id="IPR039421">
    <property type="entry name" value="Type_1_exporter"/>
</dbReference>
<dbReference type="SUPFAM" id="SSF52540">
    <property type="entry name" value="P-loop containing nucleoside triphosphate hydrolases"/>
    <property type="match status" value="1"/>
</dbReference>
<feature type="transmembrane region" description="Helical" evidence="7">
    <location>
        <begin position="26"/>
        <end position="51"/>
    </location>
</feature>
<feature type="transmembrane region" description="Helical" evidence="7">
    <location>
        <begin position="170"/>
        <end position="189"/>
    </location>
</feature>
<sequence length="608" mass="68429">MIDRTTRLEQNIEHENKPSIKHLFRLWVFVFSSTKVISSIYLGLFIVLSFLRPTLAFLWGKYITTVKGYTKGHNLLPAVFLLIGYFIISFAADLIESYMAANGDGDLEQLDLVQANRQQELMHSKMFKKLSRVSSEYFEIAKLNDETEQVFNFAGDGWGGVNRQVMLNSYIVIAKIVSVLSIAASLFVFNPWLCLIVLIAPLPTLWTTTIGEKLRFKFVRKNTKLVRRIDYFQSLMLSSASKEMKTLGLYDFFYNKWKTHADEYTMKEKKLIRNQTAIEMANSFLVNSANVGSMVFAITLFTTGQLSLGELGAAISLVGTLMNDSSQLLSSIASFLSKKNNAAQFFDLMDLPEQKDEGKAMGTFDVLRAKGLKYRYPLTGRYVLNGIDLTIKKGEKVAFVGENGEGKTTFVKLITGLIQPSDGELTINGTSAGELNPIDRYRNQSTVMQNPSRYFTFTVRDNVYLGDTMRARDEGAIDAALKFAGFEGQDGDEMLGKDIGGIDLSGGQWQKLAIARAAYRNRDFIILDEPTSNLDPLAEAEVFQKYIELAEDKTVIFVTHRISVAALADRIVVFKGGKVLQDGTHEELIAQDGEYSRLYKEQAKWYNR</sequence>
<dbReference type="GO" id="GO:0005886">
    <property type="term" value="C:plasma membrane"/>
    <property type="evidence" value="ECO:0007669"/>
    <property type="project" value="UniProtKB-SubCell"/>
</dbReference>
<evidence type="ECO:0000256" key="7">
    <source>
        <dbReference type="SAM" id="Phobius"/>
    </source>
</evidence>
<keyword evidence="3" id="KW-0547">Nucleotide-binding</keyword>
<evidence type="ECO:0000256" key="1">
    <source>
        <dbReference type="ARBA" id="ARBA00004651"/>
    </source>
</evidence>
<evidence type="ECO:0000256" key="3">
    <source>
        <dbReference type="ARBA" id="ARBA00022741"/>
    </source>
</evidence>
<dbReference type="InterPro" id="IPR003593">
    <property type="entry name" value="AAA+_ATPase"/>
</dbReference>
<dbReference type="InterPro" id="IPR027417">
    <property type="entry name" value="P-loop_NTPase"/>
</dbReference>
<evidence type="ECO:0000256" key="2">
    <source>
        <dbReference type="ARBA" id="ARBA00022692"/>
    </source>
</evidence>
<evidence type="ECO:0000259" key="9">
    <source>
        <dbReference type="PROSITE" id="PS50929"/>
    </source>
</evidence>
<name>A0A2K2FIG0_9CLOT</name>
<dbReference type="PANTHER" id="PTHR24221:SF654">
    <property type="entry name" value="ATP-BINDING CASSETTE SUB-FAMILY B MEMBER 6"/>
    <property type="match status" value="1"/>
</dbReference>
<dbReference type="GO" id="GO:0005524">
    <property type="term" value="F:ATP binding"/>
    <property type="evidence" value="ECO:0007669"/>
    <property type="project" value="UniProtKB-KW"/>
</dbReference>
<keyword evidence="5 7" id="KW-1133">Transmembrane helix</keyword>
<dbReference type="GO" id="GO:0034040">
    <property type="term" value="F:ATPase-coupled lipid transmembrane transporter activity"/>
    <property type="evidence" value="ECO:0007669"/>
    <property type="project" value="TreeGrafter"/>
</dbReference>
<evidence type="ECO:0000313" key="11">
    <source>
        <dbReference type="Proteomes" id="UP000236151"/>
    </source>
</evidence>
<dbReference type="Gene3D" id="1.20.1560.10">
    <property type="entry name" value="ABC transporter type 1, transmembrane domain"/>
    <property type="match status" value="1"/>
</dbReference>
<protein>
    <recommendedName>
        <fullName evidence="12">ABC transporter ATP-binding protein</fullName>
    </recommendedName>
</protein>
<dbReference type="CDD" id="cd03228">
    <property type="entry name" value="ABCC_MRP_Like"/>
    <property type="match status" value="1"/>
</dbReference>
<evidence type="ECO:0000256" key="4">
    <source>
        <dbReference type="ARBA" id="ARBA00022840"/>
    </source>
</evidence>
<dbReference type="InterPro" id="IPR036640">
    <property type="entry name" value="ABC1_TM_sf"/>
</dbReference>
<dbReference type="InterPro" id="IPR017871">
    <property type="entry name" value="ABC_transporter-like_CS"/>
</dbReference>
<comment type="subcellular location">
    <subcellularLocation>
        <location evidence="1">Cell membrane</location>
        <topology evidence="1">Multi-pass membrane protein</topology>
    </subcellularLocation>
</comment>
<evidence type="ECO:0000256" key="6">
    <source>
        <dbReference type="ARBA" id="ARBA00023136"/>
    </source>
</evidence>
<evidence type="ECO:0008006" key="12">
    <source>
        <dbReference type="Google" id="ProtNLM"/>
    </source>
</evidence>
<dbReference type="Gene3D" id="3.40.50.300">
    <property type="entry name" value="P-loop containing nucleotide triphosphate hydrolases"/>
    <property type="match status" value="1"/>
</dbReference>
<dbReference type="SUPFAM" id="SSF90123">
    <property type="entry name" value="ABC transporter transmembrane region"/>
    <property type="match status" value="1"/>
</dbReference>
<dbReference type="AlphaFoldDB" id="A0A2K2FIG0"/>
<gene>
    <name evidence="10" type="ORF">CDQ84_05385</name>
</gene>
<dbReference type="Proteomes" id="UP000236151">
    <property type="component" value="Unassembled WGS sequence"/>
</dbReference>
<dbReference type="KEGG" id="cthd:CDO33_07885"/>
<proteinExistence type="predicted"/>
<evidence type="ECO:0000313" key="10">
    <source>
        <dbReference type="EMBL" id="PNU00677.1"/>
    </source>
</evidence>
<dbReference type="PANTHER" id="PTHR24221">
    <property type="entry name" value="ATP-BINDING CASSETTE SUB-FAMILY B"/>
    <property type="match status" value="1"/>
</dbReference>
<dbReference type="PROSITE" id="PS50929">
    <property type="entry name" value="ABC_TM1F"/>
    <property type="match status" value="1"/>
</dbReference>
<dbReference type="GO" id="GO:0140359">
    <property type="term" value="F:ABC-type transporter activity"/>
    <property type="evidence" value="ECO:0007669"/>
    <property type="project" value="InterPro"/>
</dbReference>
<dbReference type="PROSITE" id="PS00211">
    <property type="entry name" value="ABC_TRANSPORTER_1"/>
    <property type="match status" value="1"/>
</dbReference>
<organism evidence="10 11">
    <name type="scientific">Clostridium thermosuccinogenes</name>
    <dbReference type="NCBI Taxonomy" id="84032"/>
    <lineage>
        <taxon>Bacteria</taxon>
        <taxon>Bacillati</taxon>
        <taxon>Bacillota</taxon>
        <taxon>Clostridia</taxon>
        <taxon>Eubacteriales</taxon>
        <taxon>Clostridiaceae</taxon>
        <taxon>Clostridium</taxon>
    </lineage>
</organism>